<comment type="caution">
    <text evidence="1">The sequence shown here is derived from an EMBL/GenBank/DDBJ whole genome shotgun (WGS) entry which is preliminary data.</text>
</comment>
<organism evidence="1 2">
    <name type="scientific">Actinotignum urinale</name>
    <dbReference type="NCBI Taxonomy" id="190146"/>
    <lineage>
        <taxon>Bacteria</taxon>
        <taxon>Bacillati</taxon>
        <taxon>Actinomycetota</taxon>
        <taxon>Actinomycetes</taxon>
        <taxon>Actinomycetales</taxon>
        <taxon>Actinomycetaceae</taxon>
        <taxon>Actinotignum</taxon>
    </lineage>
</organism>
<reference evidence="1 2" key="1">
    <citation type="submission" date="2023-10" db="EMBL/GenBank/DDBJ databases">
        <title>Whole Genome based description of the genera Actinobaculum and Actinotignum reveals a complex phylogenetic relationship within the species included in the genus Actinotignum.</title>
        <authorList>
            <person name="Jensen C.S."/>
            <person name="Dargis R."/>
            <person name="Kemp M."/>
            <person name="Christensen J.J."/>
        </authorList>
    </citation>
    <scope>NUCLEOTIDE SEQUENCE [LARGE SCALE GENOMIC DNA]</scope>
    <source>
        <strain evidence="1 2">SLA_B974</strain>
    </source>
</reference>
<evidence type="ECO:0000313" key="2">
    <source>
        <dbReference type="Proteomes" id="UP001275049"/>
    </source>
</evidence>
<dbReference type="EMBL" id="JAWNGA010000015">
    <property type="protein sequence ID" value="MDY5133665.1"/>
    <property type="molecule type" value="Genomic_DNA"/>
</dbReference>
<accession>A0ABU5G8M5</accession>
<sequence>MGVTAHQLSSWLGRHSTPALPLGWLSQRTNFSLVFVITPHQLSTRVVITQRQLSTRVRHYTTPTLNSDLLSLLTGRKRQH</sequence>
<dbReference type="RefSeq" id="WP_320755522.1">
    <property type="nucleotide sequence ID" value="NZ_JAWNGA010000015.1"/>
</dbReference>
<gene>
    <name evidence="1" type="ORF">R6G86_07915</name>
</gene>
<name>A0ABU5G8M5_9ACTO</name>
<dbReference type="Proteomes" id="UP001275049">
    <property type="component" value="Unassembled WGS sequence"/>
</dbReference>
<protein>
    <submittedName>
        <fullName evidence="1">Uncharacterized protein</fullName>
    </submittedName>
</protein>
<keyword evidence="2" id="KW-1185">Reference proteome</keyword>
<evidence type="ECO:0000313" key="1">
    <source>
        <dbReference type="EMBL" id="MDY5133665.1"/>
    </source>
</evidence>
<proteinExistence type="predicted"/>